<feature type="domain" description="PDZ" evidence="2">
    <location>
        <begin position="31"/>
        <end position="93"/>
    </location>
</feature>
<feature type="compositionally biased region" description="Basic and acidic residues" evidence="1">
    <location>
        <begin position="261"/>
        <end position="284"/>
    </location>
</feature>
<feature type="compositionally biased region" description="Basic and acidic residues" evidence="1">
    <location>
        <begin position="429"/>
        <end position="438"/>
    </location>
</feature>
<feature type="region of interest" description="Disordered" evidence="1">
    <location>
        <begin position="425"/>
        <end position="473"/>
    </location>
</feature>
<dbReference type="InterPro" id="IPR001478">
    <property type="entry name" value="PDZ"/>
</dbReference>
<organism evidence="3 4">
    <name type="scientific">Bursaphelenchus xylophilus</name>
    <name type="common">Pinewood nematode worm</name>
    <name type="synonym">Aphelenchoides xylophilus</name>
    <dbReference type="NCBI Taxonomy" id="6326"/>
    <lineage>
        <taxon>Eukaryota</taxon>
        <taxon>Metazoa</taxon>
        <taxon>Ecdysozoa</taxon>
        <taxon>Nematoda</taxon>
        <taxon>Chromadorea</taxon>
        <taxon>Rhabditida</taxon>
        <taxon>Tylenchina</taxon>
        <taxon>Tylenchomorpha</taxon>
        <taxon>Aphelenchoidea</taxon>
        <taxon>Aphelenchoididae</taxon>
        <taxon>Bursaphelenchus</taxon>
    </lineage>
</organism>
<dbReference type="InterPro" id="IPR040264">
    <property type="entry name" value="T15H9.4-like"/>
</dbReference>
<dbReference type="PANTHER" id="PTHR31327">
    <property type="entry name" value="SPERM MEIOSIS PDZ DOMAIN CONTAINING PROTEINS-RELATED"/>
    <property type="match status" value="1"/>
</dbReference>
<evidence type="ECO:0000313" key="4">
    <source>
        <dbReference type="WBParaSite" id="BXY_1077700.1"/>
    </source>
</evidence>
<name>A0A1I7SCM5_BURXY</name>
<reference evidence="4" key="1">
    <citation type="submission" date="2016-11" db="UniProtKB">
        <authorList>
            <consortium name="WormBaseParasite"/>
        </authorList>
    </citation>
    <scope>IDENTIFICATION</scope>
</reference>
<evidence type="ECO:0000259" key="2">
    <source>
        <dbReference type="PROSITE" id="PS50106"/>
    </source>
</evidence>
<accession>A0A1I7SCM5</accession>
<evidence type="ECO:0000313" key="3">
    <source>
        <dbReference type="Proteomes" id="UP000095284"/>
    </source>
</evidence>
<dbReference type="InterPro" id="IPR036034">
    <property type="entry name" value="PDZ_sf"/>
</dbReference>
<dbReference type="SUPFAM" id="SSF50156">
    <property type="entry name" value="PDZ domain-like"/>
    <property type="match status" value="1"/>
</dbReference>
<dbReference type="SMART" id="SM00228">
    <property type="entry name" value="PDZ"/>
    <property type="match status" value="1"/>
</dbReference>
<feature type="compositionally biased region" description="Basic residues" evidence="1">
    <location>
        <begin position="315"/>
        <end position="327"/>
    </location>
</feature>
<dbReference type="PROSITE" id="PS50106">
    <property type="entry name" value="PDZ"/>
    <property type="match status" value="1"/>
</dbReference>
<protein>
    <submittedName>
        <fullName evidence="4">PDZ domain-containing protein</fullName>
    </submittedName>
</protein>
<feature type="region of interest" description="Disordered" evidence="1">
    <location>
        <begin position="261"/>
        <end position="338"/>
    </location>
</feature>
<dbReference type="AlphaFoldDB" id="A0A1I7SCM5"/>
<sequence>MDDSEAAEPAPAPQPNVFEKLAERTHCRVVNVQLSHSPSDHHGITLGPNLLIRAIRLNSLASEHLIIGDQLLAVNGELVYTLDDAEELLDQMGTLEIAVLRPAYKFPLTANRAKAAGYRRAANSTNCFVAYVIVPPACRAGLKVKYTKGKFVVANIYENSIGSFFFLVDDIVIDIDGETFSSFQVFRSVFKRKCKTQQSFTMAIERPEPNNRMPLILQAADYWTNLTVIDPPIASDVYLIGQRECLRIQEFRRRLLLSKNEQSDKSNKRSSDKGYRDDSAKRTEYQSVISTAPQGPPSTLVRKDPLSVKEVGSTRTRKNTKKSKKLRVPAGSQEDSKRVRKNLKGRLQSVSRNYKKSQMKDRHTLRARGIDWFKKKKGKVLVNTAKNDEIKVCSDVEEGTRLQSITPAEEGGLGSRILDSARTFFGMNRKLDQEERFPGTDPNQPPLQPQTPPAPPPATSPLPTPDPNVSKPQ</sequence>
<dbReference type="Proteomes" id="UP000095284">
    <property type="component" value="Unplaced"/>
</dbReference>
<feature type="compositionally biased region" description="Pro residues" evidence="1">
    <location>
        <begin position="443"/>
        <end position="466"/>
    </location>
</feature>
<evidence type="ECO:0000256" key="1">
    <source>
        <dbReference type="SAM" id="MobiDB-lite"/>
    </source>
</evidence>
<proteinExistence type="predicted"/>
<dbReference type="WBParaSite" id="BXY_1077700.1">
    <property type="protein sequence ID" value="BXY_1077700.1"/>
    <property type="gene ID" value="BXY_1077700"/>
</dbReference>
<dbReference type="Gene3D" id="2.30.42.10">
    <property type="match status" value="1"/>
</dbReference>